<dbReference type="AlphaFoldDB" id="A0A4S4MZT7"/>
<dbReference type="Proteomes" id="UP000308730">
    <property type="component" value="Unassembled WGS sequence"/>
</dbReference>
<evidence type="ECO:0000313" key="3">
    <source>
        <dbReference type="EMBL" id="THH32066.1"/>
    </source>
</evidence>
<evidence type="ECO:0000259" key="2">
    <source>
        <dbReference type="Pfam" id="PF24016"/>
    </source>
</evidence>
<accession>A0A4S4MZT7</accession>
<feature type="region of interest" description="Disordered" evidence="1">
    <location>
        <begin position="1"/>
        <end position="92"/>
    </location>
</feature>
<feature type="compositionally biased region" description="Low complexity" evidence="1">
    <location>
        <begin position="39"/>
        <end position="75"/>
    </location>
</feature>
<feature type="compositionally biased region" description="Basic and acidic residues" evidence="1">
    <location>
        <begin position="1"/>
        <end position="15"/>
    </location>
</feature>
<dbReference type="OrthoDB" id="2593559at2759"/>
<feature type="domain" description="DUF7330" evidence="2">
    <location>
        <begin position="107"/>
        <end position="295"/>
    </location>
</feature>
<dbReference type="InterPro" id="IPR055754">
    <property type="entry name" value="DUF7330"/>
</dbReference>
<name>A0A4S4MZT7_9APHY</name>
<sequence>MILEKSRSLDIKTDLEVEPAPQPPVKERPPPYDLHRPPTASASSSSTSTTTERVTIPTPIPDTIPTSAPTTISLPRSPTLYRPSQPRLTSGSSLLNPATPQHVHKFNLHSKQDPISGSYVIDTSLERSDKLMRARAPLHSANKNFFKKKQVPHATFTTNKSAITLDLSTTSATVESRRSHVQVQSRSGTVRTTVLPIPTSLNHICLEVMTKDGNIIVFLPPNFHGGIQFRIKNPRNAVMFLPEFASRARVINGSDKESFVLFGNNDLALSDPKNPELDLCLLSTHTGQITVGVADVDYYQEAKPLGFWKKLLGMGSSRSELEVTQ</sequence>
<protein>
    <recommendedName>
        <fullName evidence="2">DUF7330 domain-containing protein</fullName>
    </recommendedName>
</protein>
<feature type="compositionally biased region" description="Basic and acidic residues" evidence="1">
    <location>
        <begin position="25"/>
        <end position="36"/>
    </location>
</feature>
<comment type="caution">
    <text evidence="3">The sequence shown here is derived from an EMBL/GenBank/DDBJ whole genome shotgun (WGS) entry which is preliminary data.</text>
</comment>
<dbReference type="EMBL" id="SGPM01000030">
    <property type="protein sequence ID" value="THH32066.1"/>
    <property type="molecule type" value="Genomic_DNA"/>
</dbReference>
<gene>
    <name evidence="3" type="ORF">EUX98_g2104</name>
</gene>
<evidence type="ECO:0000313" key="4">
    <source>
        <dbReference type="Proteomes" id="UP000308730"/>
    </source>
</evidence>
<dbReference type="Pfam" id="PF24016">
    <property type="entry name" value="DUF7330"/>
    <property type="match status" value="1"/>
</dbReference>
<evidence type="ECO:0000256" key="1">
    <source>
        <dbReference type="SAM" id="MobiDB-lite"/>
    </source>
</evidence>
<keyword evidence="4" id="KW-1185">Reference proteome</keyword>
<proteinExistence type="predicted"/>
<organism evidence="3 4">
    <name type="scientific">Antrodiella citrinella</name>
    <dbReference type="NCBI Taxonomy" id="2447956"/>
    <lineage>
        <taxon>Eukaryota</taxon>
        <taxon>Fungi</taxon>
        <taxon>Dikarya</taxon>
        <taxon>Basidiomycota</taxon>
        <taxon>Agaricomycotina</taxon>
        <taxon>Agaricomycetes</taxon>
        <taxon>Polyporales</taxon>
        <taxon>Steccherinaceae</taxon>
        <taxon>Antrodiella</taxon>
    </lineage>
</organism>
<reference evidence="3 4" key="1">
    <citation type="submission" date="2019-02" db="EMBL/GenBank/DDBJ databases">
        <title>Genome sequencing of the rare red list fungi Antrodiella citrinella (Flaviporus citrinellus).</title>
        <authorList>
            <person name="Buettner E."/>
            <person name="Kellner H."/>
        </authorList>
    </citation>
    <scope>NUCLEOTIDE SEQUENCE [LARGE SCALE GENOMIC DNA]</scope>
    <source>
        <strain evidence="3 4">DSM 108506</strain>
    </source>
</reference>